<proteinExistence type="predicted"/>
<dbReference type="Pfam" id="PF19674">
    <property type="entry name" value="DUF6177"/>
    <property type="match status" value="1"/>
</dbReference>
<organism evidence="2 3">
    <name type="scientific">Streptomyces yokosukanensis</name>
    <dbReference type="NCBI Taxonomy" id="67386"/>
    <lineage>
        <taxon>Bacteria</taxon>
        <taxon>Bacillati</taxon>
        <taxon>Actinomycetota</taxon>
        <taxon>Actinomycetes</taxon>
        <taxon>Kitasatosporales</taxon>
        <taxon>Streptomycetaceae</taxon>
        <taxon>Streptomyces</taxon>
    </lineage>
</organism>
<dbReference type="STRING" id="67386.AQI95_34030"/>
<sequence>MTNDIIALTEKMPDPTTLLAALHAGGPDLSLTATDDGAVIQLCTAAGRPLVSVESPILIHVPGEAERLLGPDVTPPQPPYWWTETRASNAIPEAEPLAGSVCGRLAMLLGGTTWPRKAGGTTVVETPQDSDDVTATRLPDGALPAVDVLTGSTAVVLADRPVLPLTTWLSDVLRATAASDRALHIVTPPHVRLTVPLRTALVGAPNRWVIKDPAGGYYDGLSGAELVWKDGTFAPTEMPAKVADAFTKGTKPSDERRLTVALRTVRSPDADLVLGTALETAWRRLTGAPPAGWGTAEPINLPWSPRQLTDLARNRSPKPTHALAIGTPDRPAVATHRTSRTTAGIAEDVTLTIGYPTTEQVPLDAIEPLAAELVDTHGLTTMLTTLTKASADLTLTPHLTSPPIPITFTLGTRDVRSTGLTHARRPPLAMKPVQLGTTTAPALHYPLGDGSDSDAWTALQTLTTHLKAGTPEEETRT</sequence>
<dbReference type="Proteomes" id="UP000053127">
    <property type="component" value="Unassembled WGS sequence"/>
</dbReference>
<dbReference type="OrthoDB" id="5103427at2"/>
<dbReference type="InterPro" id="IPR046175">
    <property type="entry name" value="DUF6177"/>
</dbReference>
<keyword evidence="3" id="KW-1185">Reference proteome</keyword>
<evidence type="ECO:0000313" key="2">
    <source>
        <dbReference type="EMBL" id="KUN00763.1"/>
    </source>
</evidence>
<accession>A0A117PZI2</accession>
<comment type="caution">
    <text evidence="2">The sequence shown here is derived from an EMBL/GenBank/DDBJ whole genome shotgun (WGS) entry which is preliminary data.</text>
</comment>
<feature type="region of interest" description="Disordered" evidence="1">
    <location>
        <begin position="317"/>
        <end position="339"/>
    </location>
</feature>
<evidence type="ECO:0000256" key="1">
    <source>
        <dbReference type="SAM" id="MobiDB-lite"/>
    </source>
</evidence>
<name>A0A117PZI2_9ACTN</name>
<dbReference type="RefSeq" id="WP_067133066.1">
    <property type="nucleotide sequence ID" value="NZ_KQ948222.1"/>
</dbReference>
<reference evidence="2 3" key="1">
    <citation type="submission" date="2015-10" db="EMBL/GenBank/DDBJ databases">
        <title>Draft genome sequence of Streptomyces yokosukanensis DSM 40224, type strain for the species Streptomyces yokosukanensis.</title>
        <authorList>
            <person name="Ruckert C."/>
            <person name="Winkler A."/>
            <person name="Kalinowski J."/>
            <person name="Kampfer P."/>
            <person name="Glaeser S."/>
        </authorList>
    </citation>
    <scope>NUCLEOTIDE SEQUENCE [LARGE SCALE GENOMIC DNA]</scope>
    <source>
        <strain evidence="2 3">DSM 40224</strain>
    </source>
</reference>
<gene>
    <name evidence="2" type="ORF">AQI95_34030</name>
</gene>
<dbReference type="EMBL" id="LMWN01000047">
    <property type="protein sequence ID" value="KUN00763.1"/>
    <property type="molecule type" value="Genomic_DNA"/>
</dbReference>
<evidence type="ECO:0000313" key="3">
    <source>
        <dbReference type="Proteomes" id="UP000053127"/>
    </source>
</evidence>
<dbReference type="AlphaFoldDB" id="A0A117PZI2"/>
<protein>
    <submittedName>
        <fullName evidence="2">Uncharacterized protein</fullName>
    </submittedName>
</protein>